<protein>
    <submittedName>
        <fullName evidence="1">Uncharacterized protein</fullName>
    </submittedName>
</protein>
<dbReference type="EMBL" id="DSRU01000246">
    <property type="protein sequence ID" value="HFM99461.1"/>
    <property type="molecule type" value="Genomic_DNA"/>
</dbReference>
<sequence length="91" mass="10485">MDLCQIIEETLRRPPVPYNPTQQTLKGWVMFCLRNRGFKVTSTPKYDFEIETRDRKVSFNVTENPAQVDDSTGWIVRNPVDGDVSVIQPKA</sequence>
<name>A0A7C3PRJ4_9CYAN</name>
<gene>
    <name evidence="1" type="ORF">ENR64_17195</name>
</gene>
<proteinExistence type="predicted"/>
<comment type="caution">
    <text evidence="1">The sequence shown here is derived from an EMBL/GenBank/DDBJ whole genome shotgun (WGS) entry which is preliminary data.</text>
</comment>
<organism evidence="1">
    <name type="scientific">Oscillatoriales cyanobacterium SpSt-418</name>
    <dbReference type="NCBI Taxonomy" id="2282169"/>
    <lineage>
        <taxon>Bacteria</taxon>
        <taxon>Bacillati</taxon>
        <taxon>Cyanobacteriota</taxon>
        <taxon>Cyanophyceae</taxon>
        <taxon>Oscillatoriophycideae</taxon>
        <taxon>Oscillatoriales</taxon>
    </lineage>
</organism>
<reference evidence="1" key="1">
    <citation type="journal article" date="2020" name="mSystems">
        <title>Genome- and Community-Level Interaction Insights into Carbon Utilization and Element Cycling Functions of Hydrothermarchaeota in Hydrothermal Sediment.</title>
        <authorList>
            <person name="Zhou Z."/>
            <person name="Liu Y."/>
            <person name="Xu W."/>
            <person name="Pan J."/>
            <person name="Luo Z.H."/>
            <person name="Li M."/>
        </authorList>
    </citation>
    <scope>NUCLEOTIDE SEQUENCE [LARGE SCALE GENOMIC DNA]</scope>
    <source>
        <strain evidence="1">SpSt-418</strain>
    </source>
</reference>
<accession>A0A7C3PRJ4</accession>
<evidence type="ECO:0000313" key="1">
    <source>
        <dbReference type="EMBL" id="HFM99461.1"/>
    </source>
</evidence>
<dbReference type="AlphaFoldDB" id="A0A7C3PRJ4"/>